<evidence type="ECO:0000313" key="1">
    <source>
        <dbReference type="EMBL" id="OSC28105.1"/>
    </source>
</evidence>
<sequence length="97" mass="10394">MKLPPAGQLGMLTIGMQLDVVVETAKASTSPNKIFFPLAIAGDSTAGAEIALAIFADQPVHRRVRFRTAPQREALVKRLNAPSAERPSTLAIKIGMR</sequence>
<dbReference type="AlphaFoldDB" id="A0A1X2L2F6"/>
<keyword evidence="2" id="KW-1185">Reference proteome</keyword>
<protein>
    <submittedName>
        <fullName evidence="1">Uncharacterized protein</fullName>
    </submittedName>
</protein>
<dbReference type="EMBL" id="NCXM01000011">
    <property type="protein sequence ID" value="OSC28105.1"/>
    <property type="molecule type" value="Genomic_DNA"/>
</dbReference>
<gene>
    <name evidence="1" type="ORF">B8W69_12910</name>
</gene>
<accession>A0A1X2L2F6</accession>
<comment type="caution">
    <text evidence="1">The sequence shown here is derived from an EMBL/GenBank/DDBJ whole genome shotgun (WGS) entry which is preliminary data.</text>
</comment>
<evidence type="ECO:0000313" key="2">
    <source>
        <dbReference type="Proteomes" id="UP000242320"/>
    </source>
</evidence>
<organism evidence="1 2">
    <name type="scientific">Mycolicibacterium vulneris</name>
    <dbReference type="NCBI Taxonomy" id="547163"/>
    <lineage>
        <taxon>Bacteria</taxon>
        <taxon>Bacillati</taxon>
        <taxon>Actinomycetota</taxon>
        <taxon>Actinomycetes</taxon>
        <taxon>Mycobacteriales</taxon>
        <taxon>Mycobacteriaceae</taxon>
        <taxon>Mycolicibacterium</taxon>
    </lineage>
</organism>
<name>A0A1X2L2F6_9MYCO</name>
<proteinExistence type="predicted"/>
<dbReference type="Proteomes" id="UP000242320">
    <property type="component" value="Unassembled WGS sequence"/>
</dbReference>
<reference evidence="1 2" key="1">
    <citation type="submission" date="2017-04" db="EMBL/GenBank/DDBJ databases">
        <title>The new phylogeny of genus Mycobacterium.</title>
        <authorList>
            <person name="Tortoli E."/>
            <person name="Trovato A."/>
            <person name="Cirillo D.M."/>
        </authorList>
    </citation>
    <scope>NUCLEOTIDE SEQUENCE [LARGE SCALE GENOMIC DNA]</scope>
    <source>
        <strain evidence="1 2">DSM 45247</strain>
    </source>
</reference>